<reference evidence="1 2" key="1">
    <citation type="journal article" date="2023" name="Plants (Basel)">
        <title>Bridging the Gap: Combining Genomics and Transcriptomics Approaches to Understand Stylosanthes scabra, an Orphan Legume from the Brazilian Caatinga.</title>
        <authorList>
            <person name="Ferreira-Neto J.R.C."/>
            <person name="da Silva M.D."/>
            <person name="Binneck E."/>
            <person name="de Melo N.F."/>
            <person name="da Silva R.H."/>
            <person name="de Melo A.L.T.M."/>
            <person name="Pandolfi V."/>
            <person name="Bustamante F.O."/>
            <person name="Brasileiro-Vidal A.C."/>
            <person name="Benko-Iseppon A.M."/>
        </authorList>
    </citation>
    <scope>NUCLEOTIDE SEQUENCE [LARGE SCALE GENOMIC DNA]</scope>
    <source>
        <tissue evidence="1">Leaves</tissue>
    </source>
</reference>
<comment type="caution">
    <text evidence="1">The sequence shown here is derived from an EMBL/GenBank/DDBJ whole genome shotgun (WGS) entry which is preliminary data.</text>
</comment>
<keyword evidence="2" id="KW-1185">Reference proteome</keyword>
<feature type="non-terminal residue" evidence="1">
    <location>
        <position position="1"/>
    </location>
</feature>
<name>A0ABU6TNZ3_9FABA</name>
<sequence>LGSIDGLKEMKEACKGVYTSLPTHASINEAHGPHFWTPKRPPSIKFFEVLKEEF</sequence>
<protein>
    <submittedName>
        <fullName evidence="1">Uncharacterized protein</fullName>
    </submittedName>
</protein>
<accession>A0ABU6TNZ3</accession>
<evidence type="ECO:0000313" key="2">
    <source>
        <dbReference type="Proteomes" id="UP001341840"/>
    </source>
</evidence>
<gene>
    <name evidence="1" type="ORF">PIB30_070469</name>
</gene>
<proteinExistence type="predicted"/>
<dbReference type="EMBL" id="JASCZI010091415">
    <property type="protein sequence ID" value="MED6150239.1"/>
    <property type="molecule type" value="Genomic_DNA"/>
</dbReference>
<evidence type="ECO:0000313" key="1">
    <source>
        <dbReference type="EMBL" id="MED6150239.1"/>
    </source>
</evidence>
<organism evidence="1 2">
    <name type="scientific">Stylosanthes scabra</name>
    <dbReference type="NCBI Taxonomy" id="79078"/>
    <lineage>
        <taxon>Eukaryota</taxon>
        <taxon>Viridiplantae</taxon>
        <taxon>Streptophyta</taxon>
        <taxon>Embryophyta</taxon>
        <taxon>Tracheophyta</taxon>
        <taxon>Spermatophyta</taxon>
        <taxon>Magnoliopsida</taxon>
        <taxon>eudicotyledons</taxon>
        <taxon>Gunneridae</taxon>
        <taxon>Pentapetalae</taxon>
        <taxon>rosids</taxon>
        <taxon>fabids</taxon>
        <taxon>Fabales</taxon>
        <taxon>Fabaceae</taxon>
        <taxon>Papilionoideae</taxon>
        <taxon>50 kb inversion clade</taxon>
        <taxon>dalbergioids sensu lato</taxon>
        <taxon>Dalbergieae</taxon>
        <taxon>Pterocarpus clade</taxon>
        <taxon>Stylosanthes</taxon>
    </lineage>
</organism>
<dbReference type="Proteomes" id="UP001341840">
    <property type="component" value="Unassembled WGS sequence"/>
</dbReference>